<name>T1D3F2_9ZZZZ</name>
<keyword evidence="2" id="KW-0456">Lyase</keyword>
<dbReference type="EMBL" id="AUZY01001166">
    <property type="protein sequence ID" value="EQD76014.1"/>
    <property type="molecule type" value="Genomic_DNA"/>
</dbReference>
<keyword evidence="1" id="KW-0732">Signal</keyword>
<dbReference type="SUPFAM" id="SSF50685">
    <property type="entry name" value="Barwin-like endoglucanases"/>
    <property type="match status" value="1"/>
</dbReference>
<dbReference type="PANTHER" id="PTHR34183:SF1">
    <property type="entry name" value="ENDOLYTIC PEPTIDOGLYCAN TRANSGLYCOSYLASE RLPA"/>
    <property type="match status" value="1"/>
</dbReference>
<dbReference type="SUPFAM" id="SSF110997">
    <property type="entry name" value="Sporulation related repeat"/>
    <property type="match status" value="1"/>
</dbReference>
<evidence type="ECO:0000256" key="2">
    <source>
        <dbReference type="ARBA" id="ARBA00023239"/>
    </source>
</evidence>
<keyword evidence="5" id="KW-0449">Lipoprotein</keyword>
<reference evidence="5" key="2">
    <citation type="journal article" date="2014" name="ISME J.">
        <title>Microbial stratification in low pH oxic and suboxic macroscopic growths along an acid mine drainage.</title>
        <authorList>
            <person name="Mendez-Garcia C."/>
            <person name="Mesa V."/>
            <person name="Sprenger R.R."/>
            <person name="Richter M."/>
            <person name="Diez M.S."/>
            <person name="Solano J."/>
            <person name="Bargiela R."/>
            <person name="Golyshina O.V."/>
            <person name="Manteca A."/>
            <person name="Ramos J.L."/>
            <person name="Gallego J.R."/>
            <person name="Llorente I."/>
            <person name="Martins Dos Santos V.A."/>
            <person name="Jensen O.N."/>
            <person name="Pelaez A.I."/>
            <person name="Sanchez J."/>
            <person name="Ferrer M."/>
        </authorList>
    </citation>
    <scope>NUCLEOTIDE SEQUENCE</scope>
</reference>
<reference evidence="5" key="1">
    <citation type="submission" date="2013-08" db="EMBL/GenBank/DDBJ databases">
        <authorList>
            <person name="Mendez C."/>
            <person name="Richter M."/>
            <person name="Ferrer M."/>
            <person name="Sanchez J."/>
        </authorList>
    </citation>
    <scope>NUCLEOTIDE SEQUENCE</scope>
</reference>
<dbReference type="Pfam" id="PF03330">
    <property type="entry name" value="DPBB_1"/>
    <property type="match status" value="1"/>
</dbReference>
<gene>
    <name evidence="5" type="ORF">B1B_01966</name>
</gene>
<dbReference type="InterPro" id="IPR036680">
    <property type="entry name" value="SPOR-like_sf"/>
</dbReference>
<organism evidence="5">
    <name type="scientific">mine drainage metagenome</name>
    <dbReference type="NCBI Taxonomy" id="410659"/>
    <lineage>
        <taxon>unclassified sequences</taxon>
        <taxon>metagenomes</taxon>
        <taxon>ecological metagenomes</taxon>
    </lineage>
</organism>
<evidence type="ECO:0000259" key="4">
    <source>
        <dbReference type="PROSITE" id="PS51724"/>
    </source>
</evidence>
<proteinExistence type="inferred from homology"/>
<dbReference type="PROSITE" id="PS51724">
    <property type="entry name" value="SPOR"/>
    <property type="match status" value="1"/>
</dbReference>
<sequence>MRSSSRPRTDRLAGFKAFAPALALTGLVAGCAPFPTRTTVLPAGASRQSYVVDGRRYHVLTHAQGYRQRGIASWYGLHSVGLPTASGLPYNPDSMTAASKILPLGTWVRVTNLVNGRQVIVRIDDRGPFVRQRIIDLSYAAARQLKMIARGTALVEVRSIPQPLLPHTAAFALAPPPLAHNPLGHPPRMYLQIGAYAQRSRALALELHFMRLGIRPLRLFPVQRAGRILYILQVGPIAHVRELDRLSGRLTSMGFLKTEVIIR</sequence>
<dbReference type="InterPro" id="IPR009009">
    <property type="entry name" value="RlpA-like_DPBB"/>
</dbReference>
<evidence type="ECO:0000256" key="1">
    <source>
        <dbReference type="ARBA" id="ARBA00022729"/>
    </source>
</evidence>
<dbReference type="AlphaFoldDB" id="T1D3F2"/>
<evidence type="ECO:0000313" key="5">
    <source>
        <dbReference type="EMBL" id="EQD76014.1"/>
    </source>
</evidence>
<dbReference type="PANTHER" id="PTHR34183">
    <property type="entry name" value="ENDOLYTIC PEPTIDOGLYCAN TRANSGLYCOSYLASE RLPA"/>
    <property type="match status" value="1"/>
</dbReference>
<dbReference type="HAMAP" id="MF_02071">
    <property type="entry name" value="RlpA"/>
    <property type="match status" value="1"/>
</dbReference>
<dbReference type="InterPro" id="IPR034718">
    <property type="entry name" value="RlpA"/>
</dbReference>
<dbReference type="GO" id="GO:0071555">
    <property type="term" value="P:cell wall organization"/>
    <property type="evidence" value="ECO:0007669"/>
    <property type="project" value="UniProtKB-KW"/>
</dbReference>
<dbReference type="InterPro" id="IPR036908">
    <property type="entry name" value="RlpA-like_sf"/>
</dbReference>
<dbReference type="InterPro" id="IPR007730">
    <property type="entry name" value="SPOR-like_dom"/>
</dbReference>
<dbReference type="Gene3D" id="2.40.40.10">
    <property type="entry name" value="RlpA-like domain"/>
    <property type="match status" value="1"/>
</dbReference>
<dbReference type="GO" id="GO:0042834">
    <property type="term" value="F:peptidoglycan binding"/>
    <property type="evidence" value="ECO:0007669"/>
    <property type="project" value="InterPro"/>
</dbReference>
<dbReference type="InterPro" id="IPR012997">
    <property type="entry name" value="RplA"/>
</dbReference>
<dbReference type="GO" id="GO:0016829">
    <property type="term" value="F:lyase activity"/>
    <property type="evidence" value="ECO:0007669"/>
    <property type="project" value="UniProtKB-KW"/>
</dbReference>
<dbReference type="CDD" id="cd22268">
    <property type="entry name" value="DPBB_RlpA-like"/>
    <property type="match status" value="1"/>
</dbReference>
<dbReference type="NCBIfam" id="TIGR00413">
    <property type="entry name" value="rlpA"/>
    <property type="match status" value="1"/>
</dbReference>
<keyword evidence="3" id="KW-0961">Cell wall biogenesis/degradation</keyword>
<feature type="domain" description="SPOR" evidence="4">
    <location>
        <begin position="183"/>
        <end position="263"/>
    </location>
</feature>
<accession>T1D3F2</accession>
<comment type="caution">
    <text evidence="5">The sequence shown here is derived from an EMBL/GenBank/DDBJ whole genome shotgun (WGS) entry which is preliminary data.</text>
</comment>
<protein>
    <submittedName>
        <fullName evidence="5">Rare lipoprotein A</fullName>
    </submittedName>
</protein>
<dbReference type="PROSITE" id="PS51257">
    <property type="entry name" value="PROKAR_LIPOPROTEIN"/>
    <property type="match status" value="1"/>
</dbReference>
<evidence type="ECO:0000256" key="3">
    <source>
        <dbReference type="ARBA" id="ARBA00023316"/>
    </source>
</evidence>
<dbReference type="GO" id="GO:0009279">
    <property type="term" value="C:cell outer membrane"/>
    <property type="evidence" value="ECO:0007669"/>
    <property type="project" value="TreeGrafter"/>
</dbReference>